<dbReference type="PANTHER" id="PTHR43267:SF2">
    <property type="entry name" value="TRNA THREONYLCARBAMOYLADENOSINE DEHYDRATASE 1-RELATED"/>
    <property type="match status" value="1"/>
</dbReference>
<dbReference type="PANTHER" id="PTHR43267">
    <property type="entry name" value="TRNA THREONYLCARBAMOYLADENOSINE DEHYDRATASE"/>
    <property type="match status" value="1"/>
</dbReference>
<comment type="caution">
    <text evidence="8">The sequence shown here is derived from an EMBL/GenBank/DDBJ whole genome shotgun (WGS) entry which is preliminary data.</text>
</comment>
<dbReference type="InterPro" id="IPR035985">
    <property type="entry name" value="Ubiquitin-activating_enz"/>
</dbReference>
<evidence type="ECO:0000256" key="5">
    <source>
        <dbReference type="ARBA" id="ARBA00023049"/>
    </source>
</evidence>
<protein>
    <submittedName>
        <fullName evidence="8">Thiamine biosynthesis protein ThiF</fullName>
    </submittedName>
</protein>
<dbReference type="InterPro" id="IPR045886">
    <property type="entry name" value="ThiF/MoeB/HesA"/>
</dbReference>
<keyword evidence="1" id="KW-0645">Protease</keyword>
<dbReference type="CDD" id="cd01483">
    <property type="entry name" value="E1_enzyme_family"/>
    <property type="match status" value="1"/>
</dbReference>
<reference evidence="8 9" key="1">
    <citation type="submission" date="2017-10" db="EMBL/GenBank/DDBJ databases">
        <title>Whole genome sequencing of members of genus Pseudoxanthomonas.</title>
        <authorList>
            <person name="Kumar S."/>
            <person name="Bansal K."/>
            <person name="Kaur A."/>
            <person name="Patil P."/>
            <person name="Sharma S."/>
            <person name="Patil P.B."/>
        </authorList>
    </citation>
    <scope>NUCLEOTIDE SEQUENCE [LARGE SCALE GENOMIC DNA]</scope>
    <source>
        <strain evidence="8 9">DSM 17109</strain>
    </source>
</reference>
<dbReference type="Pfam" id="PF00899">
    <property type="entry name" value="ThiF"/>
    <property type="match status" value="1"/>
</dbReference>
<dbReference type="Gene3D" id="3.40.50.720">
    <property type="entry name" value="NAD(P)-binding Rossmann-like Domain"/>
    <property type="match status" value="1"/>
</dbReference>
<evidence type="ECO:0000259" key="6">
    <source>
        <dbReference type="Pfam" id="PF00899"/>
    </source>
</evidence>
<evidence type="ECO:0000256" key="1">
    <source>
        <dbReference type="ARBA" id="ARBA00022670"/>
    </source>
</evidence>
<keyword evidence="5" id="KW-0482">Metalloprotease</keyword>
<dbReference type="Pfam" id="PF14464">
    <property type="entry name" value="Prok-JAB"/>
    <property type="match status" value="1"/>
</dbReference>
<dbReference type="InterPro" id="IPR028090">
    <property type="entry name" value="JAB_dom_prok"/>
</dbReference>
<evidence type="ECO:0000256" key="2">
    <source>
        <dbReference type="ARBA" id="ARBA00022723"/>
    </source>
</evidence>
<feature type="domain" description="THIF-type NAD/FAD binding fold" evidence="6">
    <location>
        <begin position="186"/>
        <end position="430"/>
    </location>
</feature>
<evidence type="ECO:0000256" key="3">
    <source>
        <dbReference type="ARBA" id="ARBA00022801"/>
    </source>
</evidence>
<organism evidence="8 9">
    <name type="scientific">Pseudoxanthomonas japonensis</name>
    <dbReference type="NCBI Taxonomy" id="69284"/>
    <lineage>
        <taxon>Bacteria</taxon>
        <taxon>Pseudomonadati</taxon>
        <taxon>Pseudomonadota</taxon>
        <taxon>Gammaproteobacteria</taxon>
        <taxon>Lysobacterales</taxon>
        <taxon>Lysobacteraceae</taxon>
        <taxon>Pseudoxanthomonas</taxon>
    </lineage>
</organism>
<sequence length="472" mass="51926">MVSQGDAVMHVTLALTIHHHLQLQSHLFPGDGKEAAAILLCGRAKGAHAHRLLVREVHPIPYQECSVRTPVQVTWSTDFMVPLLDRAEREGWTLVKVHSHPTGVPEFSTVDTQGDLRLLPAIRDWIEADDRLHGSAVMLPGGTMFGRYLDHDGTLAAFSAIQCVGDDLWRWTSNLTLDESAASHAAAFGEETFRMISDMSIAIIGCSGTGAPTAEQIARLAPRELVLVDDDVVETRNLNRIPNATRDDAQKKRRKVDVLAQAIEEMGLGTTVRVVPHNLWSADAVREVAQCDMVFGCMDSVDGRFLLNLLATDYLIPYIDVGVRLVAGEDGQIQAACGSIHYLQPGRSSLLSRGLFTMEDVRAAGLRRTDPQAHAQQVKDGYIRGAPTLRPAVISINFQLAAMAVTELLARLHPFRDSPNRTYEHLQLDLADMTILHDTYDASCPILSKRVGLGDRTPLLGLPELSDRHHHD</sequence>
<evidence type="ECO:0000313" key="8">
    <source>
        <dbReference type="EMBL" id="KAF1727538.1"/>
    </source>
</evidence>
<keyword evidence="3" id="KW-0378">Hydrolase</keyword>
<dbReference type="SUPFAM" id="SSF69572">
    <property type="entry name" value="Activating enzymes of the ubiquitin-like proteins"/>
    <property type="match status" value="1"/>
</dbReference>
<accession>A0ABQ6ZMJ4</accession>
<feature type="domain" description="JAB" evidence="7">
    <location>
        <begin position="20"/>
        <end position="119"/>
    </location>
</feature>
<dbReference type="InterPro" id="IPR000594">
    <property type="entry name" value="ThiF_NAD_FAD-bd"/>
</dbReference>
<evidence type="ECO:0000259" key="7">
    <source>
        <dbReference type="Pfam" id="PF14464"/>
    </source>
</evidence>
<evidence type="ECO:0000256" key="4">
    <source>
        <dbReference type="ARBA" id="ARBA00022833"/>
    </source>
</evidence>
<dbReference type="Proteomes" id="UP000781710">
    <property type="component" value="Unassembled WGS sequence"/>
</dbReference>
<evidence type="ECO:0000313" key="9">
    <source>
        <dbReference type="Proteomes" id="UP000781710"/>
    </source>
</evidence>
<dbReference type="EMBL" id="PDWW01000001">
    <property type="protein sequence ID" value="KAF1727538.1"/>
    <property type="molecule type" value="Genomic_DNA"/>
</dbReference>
<keyword evidence="2" id="KW-0479">Metal-binding</keyword>
<keyword evidence="9" id="KW-1185">Reference proteome</keyword>
<name>A0ABQ6ZMJ4_9GAMM</name>
<gene>
    <name evidence="8" type="ORF">CSC78_01615</name>
</gene>
<proteinExistence type="predicted"/>
<keyword evidence="4" id="KW-0862">Zinc</keyword>